<feature type="compositionally biased region" description="Pro residues" evidence="1">
    <location>
        <begin position="331"/>
        <end position="346"/>
    </location>
</feature>
<sequence length="411" mass="45286">MSDIHSSMGPLLIGVILAAMYYYYTRYQRDPWHIKLLVTAVWTTDSIHQALISHSVYWYLITEYGNPVALTLLSKTIIIEVFFNAFTGLFVQSFFAARVYKLSGKKVYLVIPVALLIAGEFGKSLLYFKTFVDLVQIKGLSISINAFAAAGDVCIAAILCTILHNSRTGFNKSNTLINKLMVFAVNTGLLTSVCACLSLITILALPNTFVYICFFFLVGRLYSNSLMATLNARKSLRDASTNELSVSLRDMQPAASTNLANFSNIGRRGEGIAIRIDTTKESKHDGEEEVRRNRPLFAHFRSCSLAGPAHAVRELRQAPRRGSLSPRRPSYIPPPGGSAAPGPPTFSPRRRRRRRPHVYDRAAVAYPHVCLAIRACKRACVSLSVSACVPCGGTGVQSTLGFLVRRRVAAV</sequence>
<feature type="transmembrane region" description="Helical" evidence="2">
    <location>
        <begin position="72"/>
        <end position="95"/>
    </location>
</feature>
<dbReference type="PANTHER" id="PTHR40465">
    <property type="entry name" value="CHROMOSOME 1, WHOLE GENOME SHOTGUN SEQUENCE"/>
    <property type="match status" value="1"/>
</dbReference>
<keyword evidence="2" id="KW-0812">Transmembrane</keyword>
<evidence type="ECO:0000256" key="2">
    <source>
        <dbReference type="SAM" id="Phobius"/>
    </source>
</evidence>
<name>A0A1Y2I6H1_TRAC3</name>
<keyword evidence="5" id="KW-1185">Reference proteome</keyword>
<evidence type="ECO:0000313" key="4">
    <source>
        <dbReference type="EMBL" id="OSC96738.1"/>
    </source>
</evidence>
<dbReference type="PANTHER" id="PTHR40465:SF1">
    <property type="entry name" value="DUF6534 DOMAIN-CONTAINING PROTEIN"/>
    <property type="match status" value="1"/>
</dbReference>
<dbReference type="STRING" id="1353009.A0A1Y2I6H1"/>
<feature type="transmembrane region" description="Helical" evidence="2">
    <location>
        <begin position="209"/>
        <end position="230"/>
    </location>
</feature>
<dbReference type="AlphaFoldDB" id="A0A1Y2I6H1"/>
<keyword evidence="2" id="KW-0472">Membrane</keyword>
<organism evidence="4 5">
    <name type="scientific">Trametes coccinea (strain BRFM310)</name>
    <name type="common">Pycnoporus coccineus</name>
    <dbReference type="NCBI Taxonomy" id="1353009"/>
    <lineage>
        <taxon>Eukaryota</taxon>
        <taxon>Fungi</taxon>
        <taxon>Dikarya</taxon>
        <taxon>Basidiomycota</taxon>
        <taxon>Agaricomycotina</taxon>
        <taxon>Agaricomycetes</taxon>
        <taxon>Polyporales</taxon>
        <taxon>Polyporaceae</taxon>
        <taxon>Trametes</taxon>
    </lineage>
</organism>
<dbReference type="EMBL" id="KZ084168">
    <property type="protein sequence ID" value="OSC96738.1"/>
    <property type="molecule type" value="Genomic_DNA"/>
</dbReference>
<feature type="transmembrane region" description="Helical" evidence="2">
    <location>
        <begin position="140"/>
        <end position="164"/>
    </location>
</feature>
<dbReference type="Proteomes" id="UP000193067">
    <property type="component" value="Unassembled WGS sequence"/>
</dbReference>
<protein>
    <recommendedName>
        <fullName evidence="3">DUF6534 domain-containing protein</fullName>
    </recommendedName>
</protein>
<accession>A0A1Y2I6H1</accession>
<feature type="compositionally biased region" description="Low complexity" evidence="1">
    <location>
        <begin position="320"/>
        <end position="330"/>
    </location>
</feature>
<feature type="transmembrane region" description="Helical" evidence="2">
    <location>
        <begin position="6"/>
        <end position="24"/>
    </location>
</feature>
<evidence type="ECO:0000313" key="5">
    <source>
        <dbReference type="Proteomes" id="UP000193067"/>
    </source>
</evidence>
<feature type="domain" description="DUF6534" evidence="3">
    <location>
        <begin position="148"/>
        <end position="235"/>
    </location>
</feature>
<feature type="transmembrane region" description="Helical" evidence="2">
    <location>
        <begin position="107"/>
        <end position="128"/>
    </location>
</feature>
<feature type="transmembrane region" description="Helical" evidence="2">
    <location>
        <begin position="176"/>
        <end position="203"/>
    </location>
</feature>
<dbReference type="InterPro" id="IPR045339">
    <property type="entry name" value="DUF6534"/>
</dbReference>
<gene>
    <name evidence="4" type="ORF">PYCCODRAFT_1378605</name>
</gene>
<dbReference type="OrthoDB" id="3263055at2759"/>
<evidence type="ECO:0000256" key="1">
    <source>
        <dbReference type="SAM" id="MobiDB-lite"/>
    </source>
</evidence>
<feature type="transmembrane region" description="Helical" evidence="2">
    <location>
        <begin position="36"/>
        <end position="60"/>
    </location>
</feature>
<reference evidence="4 5" key="1">
    <citation type="journal article" date="2015" name="Biotechnol. Biofuels">
        <title>Enhanced degradation of softwood versus hardwood by the white-rot fungus Pycnoporus coccineus.</title>
        <authorList>
            <person name="Couturier M."/>
            <person name="Navarro D."/>
            <person name="Chevret D."/>
            <person name="Henrissat B."/>
            <person name="Piumi F."/>
            <person name="Ruiz-Duenas F.J."/>
            <person name="Martinez A.T."/>
            <person name="Grigoriev I.V."/>
            <person name="Riley R."/>
            <person name="Lipzen A."/>
            <person name="Berrin J.G."/>
            <person name="Master E.R."/>
            <person name="Rosso M.N."/>
        </authorList>
    </citation>
    <scope>NUCLEOTIDE SEQUENCE [LARGE SCALE GENOMIC DNA]</scope>
    <source>
        <strain evidence="4 5">BRFM310</strain>
    </source>
</reference>
<evidence type="ECO:0000259" key="3">
    <source>
        <dbReference type="Pfam" id="PF20152"/>
    </source>
</evidence>
<proteinExistence type="predicted"/>
<feature type="region of interest" description="Disordered" evidence="1">
    <location>
        <begin position="316"/>
        <end position="354"/>
    </location>
</feature>
<dbReference type="Pfam" id="PF20152">
    <property type="entry name" value="DUF6534"/>
    <property type="match status" value="1"/>
</dbReference>
<keyword evidence="2" id="KW-1133">Transmembrane helix</keyword>